<dbReference type="Proteomes" id="UP000647172">
    <property type="component" value="Unassembled WGS sequence"/>
</dbReference>
<feature type="transmembrane region" description="Helical" evidence="7">
    <location>
        <begin position="154"/>
        <end position="177"/>
    </location>
</feature>
<comment type="similarity">
    <text evidence="2">Belongs to the autoinducer-2 exporter (AI-2E) (TC 2.A.86) family.</text>
</comment>
<keyword evidence="9" id="KW-1185">Reference proteome</keyword>
<dbReference type="InterPro" id="IPR002549">
    <property type="entry name" value="AI-2E-like"/>
</dbReference>
<dbReference type="RefSeq" id="WP_344936573.1">
    <property type="nucleotide sequence ID" value="NZ_BAAAYJ010000103.1"/>
</dbReference>
<evidence type="ECO:0000256" key="5">
    <source>
        <dbReference type="ARBA" id="ARBA00023136"/>
    </source>
</evidence>
<feature type="transmembrane region" description="Helical" evidence="7">
    <location>
        <begin position="46"/>
        <end position="68"/>
    </location>
</feature>
<feature type="transmembrane region" description="Helical" evidence="7">
    <location>
        <begin position="210"/>
        <end position="232"/>
    </location>
</feature>
<dbReference type="Pfam" id="PF01594">
    <property type="entry name" value="AI-2E_transport"/>
    <property type="match status" value="1"/>
</dbReference>
<feature type="transmembrane region" description="Helical" evidence="7">
    <location>
        <begin position="20"/>
        <end position="40"/>
    </location>
</feature>
<feature type="transmembrane region" description="Helical" evidence="7">
    <location>
        <begin position="272"/>
        <end position="293"/>
    </location>
</feature>
<feature type="transmembrane region" description="Helical" evidence="7">
    <location>
        <begin position="75"/>
        <end position="101"/>
    </location>
</feature>
<dbReference type="GO" id="GO:0016020">
    <property type="term" value="C:membrane"/>
    <property type="evidence" value="ECO:0007669"/>
    <property type="project" value="UniProtKB-SubCell"/>
</dbReference>
<dbReference type="PANTHER" id="PTHR21716:SF64">
    <property type="entry name" value="AI-2 TRANSPORT PROTEIN TQSA"/>
    <property type="match status" value="1"/>
</dbReference>
<comment type="subcellular location">
    <subcellularLocation>
        <location evidence="1">Membrane</location>
        <topology evidence="1">Multi-pass membrane protein</topology>
    </subcellularLocation>
</comment>
<evidence type="ECO:0000256" key="4">
    <source>
        <dbReference type="ARBA" id="ARBA00022989"/>
    </source>
</evidence>
<keyword evidence="5 7" id="KW-0472">Membrane</keyword>
<reference evidence="8" key="1">
    <citation type="submission" date="2021-01" db="EMBL/GenBank/DDBJ databases">
        <title>Whole genome shotgun sequence of Actinoplanes nipponensis NBRC 14063.</title>
        <authorList>
            <person name="Komaki H."/>
            <person name="Tamura T."/>
        </authorList>
    </citation>
    <scope>NUCLEOTIDE SEQUENCE</scope>
    <source>
        <strain evidence="8">NBRC 14063</strain>
    </source>
</reference>
<evidence type="ECO:0000256" key="7">
    <source>
        <dbReference type="SAM" id="Phobius"/>
    </source>
</evidence>
<dbReference type="PANTHER" id="PTHR21716">
    <property type="entry name" value="TRANSMEMBRANE PROTEIN"/>
    <property type="match status" value="1"/>
</dbReference>
<evidence type="ECO:0000256" key="3">
    <source>
        <dbReference type="ARBA" id="ARBA00022692"/>
    </source>
</evidence>
<dbReference type="GO" id="GO:0055085">
    <property type="term" value="P:transmembrane transport"/>
    <property type="evidence" value="ECO:0007669"/>
    <property type="project" value="TreeGrafter"/>
</dbReference>
<gene>
    <name evidence="8" type="ORF">Ani05nite_06770</name>
</gene>
<proteinExistence type="inferred from homology"/>
<evidence type="ECO:0000256" key="2">
    <source>
        <dbReference type="ARBA" id="ARBA00009773"/>
    </source>
</evidence>
<evidence type="ECO:0000256" key="1">
    <source>
        <dbReference type="ARBA" id="ARBA00004141"/>
    </source>
</evidence>
<evidence type="ECO:0000313" key="8">
    <source>
        <dbReference type="EMBL" id="GIE47143.1"/>
    </source>
</evidence>
<organism evidence="8 9">
    <name type="scientific">Actinoplanes nipponensis</name>
    <dbReference type="NCBI Taxonomy" id="135950"/>
    <lineage>
        <taxon>Bacteria</taxon>
        <taxon>Bacillati</taxon>
        <taxon>Actinomycetota</taxon>
        <taxon>Actinomycetes</taxon>
        <taxon>Micromonosporales</taxon>
        <taxon>Micromonosporaceae</taxon>
        <taxon>Actinoplanes</taxon>
    </lineage>
</organism>
<sequence>MRGHANGAGRPVTGAETIGLPRGLIVLLGLAAAVVAVAGLRVFAEILAPVLLALMLTVTASPLSTWLIRRGTPAWLAAGALVVTVYVVLIALGTALTVSVARLVDLLPQYRTQLADLRAGAAGALTDLGFDPQRAGDLTGSLQSGTLTDLVQGLLGGLLATASNTLFLLAVLLFLGLDAVSFPARLNRAATQRPELVGALRSFAGGTRRYLLVSTIFGLVVAVIDTLVLWALDIPLPLLWGLLSFITNYIPNIGFVVGLVPPALLGLLEGGVPLMTTVIGLYCLVNFVIQSVIQPKVVGDAVGLSATTSFLSLVFWTWVLGPLGALLAIPLSLLTKGLLVDIDPRTRWIDSLISAAGPAAGPAGDRRRSGRAPAAEPR</sequence>
<protein>
    <submittedName>
        <fullName evidence="8">AI-2E family transporter</fullName>
    </submittedName>
</protein>
<dbReference type="EMBL" id="BOMQ01000008">
    <property type="protein sequence ID" value="GIE47143.1"/>
    <property type="molecule type" value="Genomic_DNA"/>
</dbReference>
<evidence type="ECO:0000256" key="6">
    <source>
        <dbReference type="SAM" id="MobiDB-lite"/>
    </source>
</evidence>
<keyword evidence="4 7" id="KW-1133">Transmembrane helix</keyword>
<feature type="transmembrane region" description="Helical" evidence="7">
    <location>
        <begin position="313"/>
        <end position="335"/>
    </location>
</feature>
<accession>A0A919JAK0</accession>
<feature type="region of interest" description="Disordered" evidence="6">
    <location>
        <begin position="356"/>
        <end position="378"/>
    </location>
</feature>
<name>A0A919JAK0_9ACTN</name>
<keyword evidence="3 7" id="KW-0812">Transmembrane</keyword>
<dbReference type="AlphaFoldDB" id="A0A919JAK0"/>
<comment type="caution">
    <text evidence="8">The sequence shown here is derived from an EMBL/GenBank/DDBJ whole genome shotgun (WGS) entry which is preliminary data.</text>
</comment>
<evidence type="ECO:0000313" key="9">
    <source>
        <dbReference type="Proteomes" id="UP000647172"/>
    </source>
</evidence>
<feature type="transmembrane region" description="Helical" evidence="7">
    <location>
        <begin position="238"/>
        <end position="260"/>
    </location>
</feature>